<proteinExistence type="predicted"/>
<reference evidence="1 2" key="1">
    <citation type="submission" date="2014-12" db="EMBL/GenBank/DDBJ databases">
        <title>Genome assembly of Enhygromyxa salina DSM 15201.</title>
        <authorList>
            <person name="Sharma G."/>
            <person name="Subramanian S."/>
        </authorList>
    </citation>
    <scope>NUCLEOTIDE SEQUENCE [LARGE SCALE GENOMIC DNA]</scope>
    <source>
        <strain evidence="1 2">DSM 15201</strain>
    </source>
</reference>
<dbReference type="EMBL" id="JMCC02000130">
    <property type="protein sequence ID" value="KIG12451.1"/>
    <property type="molecule type" value="Genomic_DNA"/>
</dbReference>
<gene>
    <name evidence="1" type="ORF">DB30_01443</name>
</gene>
<organism evidence="1 2">
    <name type="scientific">Enhygromyxa salina</name>
    <dbReference type="NCBI Taxonomy" id="215803"/>
    <lineage>
        <taxon>Bacteria</taxon>
        <taxon>Pseudomonadati</taxon>
        <taxon>Myxococcota</taxon>
        <taxon>Polyangia</taxon>
        <taxon>Nannocystales</taxon>
        <taxon>Nannocystaceae</taxon>
        <taxon>Enhygromyxa</taxon>
    </lineage>
</organism>
<accession>A0A0C2CMG6</accession>
<evidence type="ECO:0000313" key="1">
    <source>
        <dbReference type="EMBL" id="KIG12451.1"/>
    </source>
</evidence>
<dbReference type="Proteomes" id="UP000031599">
    <property type="component" value="Unassembled WGS sequence"/>
</dbReference>
<protein>
    <submittedName>
        <fullName evidence="1">Uncharacterized protein</fullName>
    </submittedName>
</protein>
<sequence>MWLAGKPAPVNPVIAGPRRVPSPVLAVVEHDLEHLQRREGSYSSI</sequence>
<name>A0A0C2CMG6_9BACT</name>
<evidence type="ECO:0000313" key="2">
    <source>
        <dbReference type="Proteomes" id="UP000031599"/>
    </source>
</evidence>
<dbReference type="AlphaFoldDB" id="A0A0C2CMG6"/>
<comment type="caution">
    <text evidence="1">The sequence shown here is derived from an EMBL/GenBank/DDBJ whole genome shotgun (WGS) entry which is preliminary data.</text>
</comment>